<evidence type="ECO:0000313" key="7">
    <source>
        <dbReference type="EMBL" id="CDL39223.1"/>
    </source>
</evidence>
<reference evidence="7 9" key="1">
    <citation type="submission" date="2013-10" db="EMBL/GenBank/DDBJ databases">
        <title>Antibiotic resistance diversity of beta-lactamase producers in the General Hospital Vienna.</title>
        <authorList>
            <person name="Barisic I."/>
            <person name="Mitteregger D."/>
            <person name="Hirschl A.M."/>
            <person name="Noehammer C."/>
            <person name="Wiesinger-Mayr H."/>
        </authorList>
    </citation>
    <scope>NUCLEOTIDE SEQUENCE [LARGE SCALE GENOMIC DNA]</scope>
    <source>
        <strain evidence="7 9">ISC11</strain>
    </source>
</reference>
<gene>
    <name evidence="8" type="ORF">HV178_04560</name>
</gene>
<evidence type="ECO:0000313" key="8">
    <source>
        <dbReference type="EMBL" id="QLV29289.1"/>
    </source>
</evidence>
<dbReference type="Proteomes" id="UP000512222">
    <property type="component" value="Chromosome"/>
</dbReference>
<protein>
    <submittedName>
        <fullName evidence="7">FIG004819: Prepilin peptidase dependent protein B</fullName>
    </submittedName>
    <submittedName>
        <fullName evidence="8">Prepilin peptidase-dependent protein</fullName>
    </submittedName>
</protein>
<dbReference type="Pfam" id="PF07963">
    <property type="entry name" value="N_methyl"/>
    <property type="match status" value="1"/>
</dbReference>
<dbReference type="NCBIfam" id="TIGR02532">
    <property type="entry name" value="IV_pilin_GFxxxE"/>
    <property type="match status" value="1"/>
</dbReference>
<dbReference type="NCBIfam" id="NF007848">
    <property type="entry name" value="PRK10557.1"/>
    <property type="match status" value="1"/>
</dbReference>
<evidence type="ECO:0000256" key="3">
    <source>
        <dbReference type="ARBA" id="ARBA00022692"/>
    </source>
</evidence>
<accession>A0A0D7LKY1</accession>
<dbReference type="Proteomes" id="UP000019194">
    <property type="component" value="Unassembled WGS sequence"/>
</dbReference>
<evidence type="ECO:0000256" key="2">
    <source>
        <dbReference type="ARBA" id="ARBA00022481"/>
    </source>
</evidence>
<proteinExistence type="predicted"/>
<evidence type="ECO:0000313" key="9">
    <source>
        <dbReference type="Proteomes" id="UP000019194"/>
    </source>
</evidence>
<evidence type="ECO:0000256" key="5">
    <source>
        <dbReference type="ARBA" id="ARBA00023136"/>
    </source>
</evidence>
<keyword evidence="2" id="KW-0488">Methylation</keyword>
<name>A0A0D7LKY1_CITFR</name>
<feature type="transmembrane region" description="Helical" evidence="6">
    <location>
        <begin position="13"/>
        <end position="34"/>
    </location>
</feature>
<dbReference type="GO" id="GO:0015628">
    <property type="term" value="P:protein secretion by the type II secretion system"/>
    <property type="evidence" value="ECO:0007669"/>
    <property type="project" value="TreeGrafter"/>
</dbReference>
<dbReference type="EMBL" id="CP056573">
    <property type="protein sequence ID" value="QLV29289.1"/>
    <property type="molecule type" value="Genomic_DNA"/>
</dbReference>
<dbReference type="EMBL" id="CBWP010000057">
    <property type="protein sequence ID" value="CDL39223.1"/>
    <property type="molecule type" value="Genomic_DNA"/>
</dbReference>
<dbReference type="GO" id="GO:0016020">
    <property type="term" value="C:membrane"/>
    <property type="evidence" value="ECO:0007669"/>
    <property type="project" value="UniProtKB-SubCell"/>
</dbReference>
<keyword evidence="4 6" id="KW-1133">Transmembrane helix</keyword>
<dbReference type="STRING" id="1333848.CFNIH1_01085"/>
<dbReference type="OrthoDB" id="7059546at2"/>
<dbReference type="AlphaFoldDB" id="A0A0D7LKY1"/>
<dbReference type="InterPro" id="IPR051621">
    <property type="entry name" value="T2SS_protein_J"/>
</dbReference>
<evidence type="ECO:0000256" key="6">
    <source>
        <dbReference type="SAM" id="Phobius"/>
    </source>
</evidence>
<dbReference type="InterPro" id="IPR012902">
    <property type="entry name" value="N_methyl_site"/>
</dbReference>
<keyword evidence="3 6" id="KW-0812">Transmembrane</keyword>
<dbReference type="PROSITE" id="PS00409">
    <property type="entry name" value="PROKAR_NTER_METHYL"/>
    <property type="match status" value="1"/>
</dbReference>
<evidence type="ECO:0000256" key="1">
    <source>
        <dbReference type="ARBA" id="ARBA00004167"/>
    </source>
</evidence>
<dbReference type="PANTHER" id="PTHR39583:SF3">
    <property type="entry name" value="PREPILIN PEPTIDASE-DEPENDENT PROTEIN B"/>
    <property type="match status" value="1"/>
</dbReference>
<dbReference type="InterPro" id="IPR016419">
    <property type="entry name" value="Prepilin_Pept-dep_B_prd"/>
</dbReference>
<evidence type="ECO:0000256" key="4">
    <source>
        <dbReference type="ARBA" id="ARBA00022989"/>
    </source>
</evidence>
<reference evidence="10" key="2">
    <citation type="submission" date="2020-06" db="EMBL/GenBank/DDBJ databases">
        <title>REHAB project genomes.</title>
        <authorList>
            <person name="Shaw L.P."/>
        </authorList>
    </citation>
    <scope>NUCLEOTIDE SEQUENCE [LARGE SCALE GENOMIC DNA]</scope>
    <source>
        <strain evidence="10">RHBSTW-00370</strain>
    </source>
</reference>
<dbReference type="RefSeq" id="WP_032937461.1">
    <property type="nucleotide sequence ID" value="NZ_AP028314.1"/>
</dbReference>
<dbReference type="PANTHER" id="PTHR39583">
    <property type="entry name" value="TYPE II SECRETION SYSTEM PROTEIN J-RELATED"/>
    <property type="match status" value="1"/>
</dbReference>
<reference evidence="8" key="3">
    <citation type="journal article" date="2021" name="Microb. Genom.">
        <title>A genomic epidemiological study shows that prevalence of antimicrobial resistance in Enterobacterales is associated with the livestock host, as well as antimicrobial usage.</title>
        <authorList>
            <person name="AbuOun M."/>
            <person name="Jones H."/>
            <person name="Stubberfield E."/>
            <person name="Gilson D."/>
            <person name="Shaw L.P."/>
            <person name="Hubbard A.T.M."/>
            <person name="Chau K.K."/>
            <person name="Sebra R."/>
            <person name="Peto T.E.A."/>
            <person name="Crook D.W."/>
            <person name="Read D.S."/>
            <person name="Gweon H.S."/>
            <person name="Walker A.S."/>
            <person name="Stoesser N."/>
            <person name="Smith R.P."/>
            <person name="Anjum M.F."/>
            <person name="On Behalf Of The Rehab Consortium."/>
        </authorList>
    </citation>
    <scope>NUCLEOTIDE SEQUENCE</scope>
    <source>
        <strain evidence="8">RHBSTW-00370</strain>
    </source>
</reference>
<evidence type="ECO:0000313" key="10">
    <source>
        <dbReference type="Proteomes" id="UP000512222"/>
    </source>
</evidence>
<comment type="subcellular location">
    <subcellularLocation>
        <location evidence="1">Membrane</location>
        <topology evidence="1">Single-pass membrane protein</topology>
    </subcellularLocation>
</comment>
<sequence>MSVNERGFSLLEVLIAMAISSILLLSSARFLPALQREILRNTRQLALEDEIWQRAYTVAKHLQRAGYCRGNCVGEGLVISAKGDCVIARWDANGNGVWESSSAKEADAIGFRLQDKVLETLRGATGCTGKGWEKMTDQTTIQIEAFQVERLNFSGYSPLLTLRLRGVSNDEPQKVVEAVYSVTGFNL</sequence>
<organism evidence="7 9">
    <name type="scientific">Citrobacter freundii</name>
    <dbReference type="NCBI Taxonomy" id="546"/>
    <lineage>
        <taxon>Bacteria</taxon>
        <taxon>Pseudomonadati</taxon>
        <taxon>Pseudomonadota</taxon>
        <taxon>Gammaproteobacteria</taxon>
        <taxon>Enterobacterales</taxon>
        <taxon>Enterobacteriaceae</taxon>
        <taxon>Citrobacter</taxon>
        <taxon>Citrobacter freundii complex</taxon>
    </lineage>
</organism>
<keyword evidence="5 6" id="KW-0472">Membrane</keyword>
<dbReference type="PIRSF" id="PIRSF004525">
    <property type="entry name" value="Pilin_peptidase-dep_B_prd"/>
    <property type="match status" value="1"/>
</dbReference>